<dbReference type="EC" id="1.2.1.-" evidence="6"/>
<dbReference type="NCBIfam" id="TIGR01746">
    <property type="entry name" value="Thioester-redct"/>
    <property type="match status" value="1"/>
</dbReference>
<feature type="binding site" evidence="6">
    <location>
        <begin position="877"/>
        <end position="879"/>
    </location>
    <ligand>
        <name>NADP(+)</name>
        <dbReference type="ChEBI" id="CHEBI:58349"/>
    </ligand>
</feature>
<dbReference type="Pfam" id="PF00550">
    <property type="entry name" value="PP-binding"/>
    <property type="match status" value="1"/>
</dbReference>
<keyword evidence="1 6" id="KW-0596">Phosphopantetheine</keyword>
<dbReference type="Gene3D" id="3.40.50.720">
    <property type="entry name" value="NAD(P)-binding Rossmann-like Domain"/>
    <property type="match status" value="1"/>
</dbReference>
<feature type="domain" description="Carrier" evidence="7">
    <location>
        <begin position="638"/>
        <end position="725"/>
    </location>
</feature>
<dbReference type="Gene3D" id="3.40.50.12780">
    <property type="entry name" value="N-terminal domain of ligase-like"/>
    <property type="match status" value="1"/>
</dbReference>
<dbReference type="EMBL" id="JPPY01000183">
    <property type="protein sequence ID" value="KND28858.1"/>
    <property type="molecule type" value="Genomic_DNA"/>
</dbReference>
<dbReference type="InterPro" id="IPR010080">
    <property type="entry name" value="Thioester_reductase-like_dom"/>
</dbReference>
<evidence type="ECO:0000259" key="7">
    <source>
        <dbReference type="PROSITE" id="PS50075"/>
    </source>
</evidence>
<feature type="binding site" evidence="6">
    <location>
        <begin position="784"/>
        <end position="787"/>
    </location>
    <ligand>
        <name>NADP(+)</name>
        <dbReference type="ChEBI" id="CHEBI:58349"/>
    </ligand>
</feature>
<dbReference type="PANTHER" id="PTHR43272:SF33">
    <property type="entry name" value="AMP-BINDING DOMAIN-CONTAINING PROTEIN-RELATED"/>
    <property type="match status" value="1"/>
</dbReference>
<dbReference type="InterPro" id="IPR045851">
    <property type="entry name" value="AMP-bd_C_sf"/>
</dbReference>
<organism evidence="8 9">
    <name type="scientific">Streptomyces acidiscabies</name>
    <dbReference type="NCBI Taxonomy" id="42234"/>
    <lineage>
        <taxon>Bacteria</taxon>
        <taxon>Bacillati</taxon>
        <taxon>Actinomycetota</taxon>
        <taxon>Actinomycetes</taxon>
        <taxon>Kitasatosporales</taxon>
        <taxon>Streptomycetaceae</taxon>
        <taxon>Streptomyces</taxon>
    </lineage>
</organism>
<dbReference type="SMART" id="SM00823">
    <property type="entry name" value="PKS_PP"/>
    <property type="match status" value="1"/>
</dbReference>
<dbReference type="PROSITE" id="PS00455">
    <property type="entry name" value="AMP_BINDING"/>
    <property type="match status" value="1"/>
</dbReference>
<feature type="binding site" evidence="6">
    <location>
        <position position="917"/>
    </location>
    <ligand>
        <name>NADP(+)</name>
        <dbReference type="ChEBI" id="CHEBI:58349"/>
    </ligand>
</feature>
<dbReference type="InterPro" id="IPR042099">
    <property type="entry name" value="ANL_N_sf"/>
</dbReference>
<feature type="binding site" evidence="6">
    <location>
        <position position="821"/>
    </location>
    <ligand>
        <name>NADP(+)</name>
        <dbReference type="ChEBI" id="CHEBI:58349"/>
    </ligand>
</feature>
<comment type="catalytic activity">
    <reaction evidence="5">
        <text>a long-chain fatty acid + ATP + CoA = a long-chain fatty acyl-CoA + AMP + diphosphate</text>
        <dbReference type="Rhea" id="RHEA:15421"/>
        <dbReference type="ChEBI" id="CHEBI:30616"/>
        <dbReference type="ChEBI" id="CHEBI:33019"/>
        <dbReference type="ChEBI" id="CHEBI:57287"/>
        <dbReference type="ChEBI" id="CHEBI:57560"/>
        <dbReference type="ChEBI" id="CHEBI:83139"/>
        <dbReference type="ChEBI" id="CHEBI:456215"/>
        <dbReference type="EC" id="6.2.1.3"/>
    </reaction>
    <physiologicalReaction direction="left-to-right" evidence="5">
        <dbReference type="Rhea" id="RHEA:15422"/>
    </physiologicalReaction>
</comment>
<evidence type="ECO:0000313" key="8">
    <source>
        <dbReference type="EMBL" id="KND28858.1"/>
    </source>
</evidence>
<dbReference type="InterPro" id="IPR000873">
    <property type="entry name" value="AMP-dep_synth/lig_dom"/>
</dbReference>
<keyword evidence="3 6" id="KW-0547">Nucleotide-binding</keyword>
<feature type="binding site" evidence="6">
    <location>
        <begin position="423"/>
        <end position="424"/>
    </location>
    <ligand>
        <name>AMP</name>
        <dbReference type="ChEBI" id="CHEBI:456215"/>
    </ligand>
</feature>
<feature type="binding site" evidence="6">
    <location>
        <position position="952"/>
    </location>
    <ligand>
        <name>NADP(+)</name>
        <dbReference type="ChEBI" id="CHEBI:58349"/>
    </ligand>
</feature>
<dbReference type="GO" id="GO:0016620">
    <property type="term" value="F:oxidoreductase activity, acting on the aldehyde or oxo group of donors, NAD or NADP as acceptor"/>
    <property type="evidence" value="ECO:0007669"/>
    <property type="project" value="UniProtKB-UniRule"/>
</dbReference>
<feature type="binding site" evidence="6">
    <location>
        <position position="402"/>
    </location>
    <ligand>
        <name>AMP</name>
        <dbReference type="ChEBI" id="CHEBI:456215"/>
    </ligand>
</feature>
<dbReference type="SUPFAM" id="SSF47336">
    <property type="entry name" value="ACP-like"/>
    <property type="match status" value="1"/>
</dbReference>
<dbReference type="GO" id="GO:0031177">
    <property type="term" value="F:phosphopantetheine binding"/>
    <property type="evidence" value="ECO:0007669"/>
    <property type="project" value="UniProtKB-UniRule"/>
</dbReference>
<sequence length="1160" mass="125368">MTVMPAKPPADVSPLSRAARLVAELSAHDPQYRAAMPLPAVREAVREAARDQVLSRTVATVMAGYADRPALARRATEPVTDPVSGRTSLRRLPEFTTVTYGELWARAGAVSAEWAADTRLPLAPGDFVALYGFTSGDYVTVDLACLRHGAVSVPLQSGAPVAGLAPILAETGPKVLAVSLELLDRAVELALSADTSPRLVVFDFHAGDDAQREAFEAASARLTAAGHAAPLPLEEVIERGRALPPAPLFVPGPDEDPVRLLIYTSGSTGTPKGAIQTERMLHRAWAGAVPIPDDVASIVVNYLPLSHVAGRSSLVETLRRGGISYFTAHSDLSDLFEDIALARPTALLFVPRVCDLLFQEYQAELARRAGEFADGEALDAAVKADLRERFVGGRLIQALYGSAPLSAELREFMRTCLDLPVLDGYGSTETGSVLLNTRVQRPPVTDIKLVDVPELGYFATDSPYPRGELVLKSATLTPGYYRRPEVTAAAFDADGFYRTGDIMAEVGPDQYVYVDRRNNVVKLAQGEFVALSRLEGVYVTHPLIRQIYVYGNSERAHLLAVIVPTRENLTHEDLSAALQQAARDAELNSYEIPRAFLVETEPFSLANGLLSDTRKNLPPRLKARYGERLEALYEELARDQEDAVRVLRDEGAGRPVSETVERAARALLGSSAADARFTDLGGDSLSALSFSTLLAEIFGVEVPVGTVLSPANDLRALAAHIEARLASGVSRPTFASVHGVGSTVVRAGDLTLEKFIDAGTLAEAAQLPAPGSETPRTVLLTGANGYLGRFMCLDWLERLADSGGRLVCVVRGKDDADARARLDAAFDSGDPELLRRYRELAAGRLDVLAGDIGAERLGLAGETWRRLAEDVDLVAHPAALVNHVLPYEQLFGPNVVGTAELIRLALTARVKPFVYVSTTAISTTLDETSDIRESIPERALTDAYAAGYGTSKWAGEVLLREAHARFGLPVAVFRSDLILAHPHHTGQLNPADVLTRLLFSILSTGLAPTSFYSEEGRAHFDGLPVDFTAEAINTLGAQPTSTHRTYNAVNPHDDGVSLDTFITWLEEAGHPLRRLPHTTWSPRLETALRSLPEHRRPHTLLPLLHAFATPQPPTPTSPVPATHFHEAVREAGIGPDKDIPHITRNLITKYATDLRQLGLW</sequence>
<feature type="binding site" evidence="6">
    <location>
        <position position="501"/>
    </location>
    <ligand>
        <name>AMP</name>
        <dbReference type="ChEBI" id="CHEBI:456215"/>
    </ligand>
</feature>
<comment type="cofactor">
    <cofactor evidence="6">
        <name>pantetheine 4'-phosphate</name>
        <dbReference type="ChEBI" id="CHEBI:47942"/>
    </cofactor>
    <text evidence="6">Binds 1 phosphopantetheine covalently.</text>
</comment>
<dbReference type="Pfam" id="PF00501">
    <property type="entry name" value="AMP-binding"/>
    <property type="match status" value="1"/>
</dbReference>
<evidence type="ECO:0000256" key="5">
    <source>
        <dbReference type="ARBA" id="ARBA00024484"/>
    </source>
</evidence>
<dbReference type="Gene3D" id="1.10.1200.10">
    <property type="entry name" value="ACP-like"/>
    <property type="match status" value="1"/>
</dbReference>
<feature type="binding site" evidence="6">
    <location>
        <position position="615"/>
    </location>
    <ligand>
        <name>AMP</name>
        <dbReference type="ChEBI" id="CHEBI:456215"/>
    </ligand>
</feature>
<dbReference type="GO" id="GO:0005524">
    <property type="term" value="F:ATP binding"/>
    <property type="evidence" value="ECO:0007669"/>
    <property type="project" value="UniProtKB-UniRule"/>
</dbReference>
<comment type="function">
    <text evidence="6">Catalyzes the ATP- and NADPH-dependent reduction of carboxylic acids to the corresponding aldehydes.</text>
</comment>
<comment type="catalytic activity">
    <reaction evidence="6">
        <text>a carboxylate + ATP + NADPH + H(+) = an aldehyde + AMP + diphosphate + NADP(+)</text>
        <dbReference type="Rhea" id="RHEA:50916"/>
        <dbReference type="ChEBI" id="CHEBI:15378"/>
        <dbReference type="ChEBI" id="CHEBI:17478"/>
        <dbReference type="ChEBI" id="CHEBI:29067"/>
        <dbReference type="ChEBI" id="CHEBI:30616"/>
        <dbReference type="ChEBI" id="CHEBI:33019"/>
        <dbReference type="ChEBI" id="CHEBI:57783"/>
        <dbReference type="ChEBI" id="CHEBI:58349"/>
        <dbReference type="ChEBI" id="CHEBI:456215"/>
    </reaction>
</comment>
<protein>
    <recommendedName>
        <fullName evidence="6">Carboxylic acid reductase</fullName>
        <shortName evidence="6">CAR</shortName>
        <ecNumber evidence="6">1.2.1.-</ecNumber>
    </recommendedName>
    <alternativeName>
        <fullName evidence="6">ATP/NADPH-dependent carboxylic acid reductase</fullName>
    </alternativeName>
</protein>
<evidence type="ECO:0000256" key="4">
    <source>
        <dbReference type="ARBA" id="ARBA00022840"/>
    </source>
</evidence>
<feature type="binding site" evidence="6">
    <location>
        <position position="522"/>
    </location>
    <ligand>
        <name>AMP</name>
        <dbReference type="ChEBI" id="CHEBI:456215"/>
    </ligand>
</feature>
<keyword evidence="6" id="KW-0560">Oxidoreductase</keyword>
<gene>
    <name evidence="6" type="primary">car</name>
    <name evidence="8" type="ORF">IQ63_32555</name>
</gene>
<dbReference type="CDD" id="cd17632">
    <property type="entry name" value="AFD_CAR-like"/>
    <property type="match status" value="1"/>
</dbReference>
<dbReference type="InterPro" id="IPR020845">
    <property type="entry name" value="AMP-binding_CS"/>
</dbReference>
<evidence type="ECO:0000256" key="3">
    <source>
        <dbReference type="ARBA" id="ARBA00022741"/>
    </source>
</evidence>
<feature type="binding site" evidence="6">
    <location>
        <position position="975"/>
    </location>
    <ligand>
        <name>NADP(+)</name>
        <dbReference type="ChEBI" id="CHEBI:58349"/>
    </ligand>
</feature>
<dbReference type="GO" id="GO:0016020">
    <property type="term" value="C:membrane"/>
    <property type="evidence" value="ECO:0007669"/>
    <property type="project" value="TreeGrafter"/>
</dbReference>
<dbReference type="InterPro" id="IPR013120">
    <property type="entry name" value="FAR_NAD-bd"/>
</dbReference>
<dbReference type="NCBIfam" id="NF041592">
    <property type="entry name" value="carboxyl_red"/>
    <property type="match status" value="1"/>
</dbReference>
<reference evidence="9" key="1">
    <citation type="submission" date="2014-07" db="EMBL/GenBank/DDBJ databases">
        <title>Genome sequencing of plant-pathogenic Streptomyces species.</title>
        <authorList>
            <person name="Harrison J."/>
            <person name="Sapp M."/>
            <person name="Thwaites R."/>
            <person name="Studholme D.J."/>
        </authorList>
    </citation>
    <scope>NUCLEOTIDE SEQUENCE [LARGE SCALE GENOMIC DNA]</scope>
    <source>
        <strain evidence="9">NCPPB 4445</strain>
    </source>
</reference>
<accession>A0A0L0JTI1</accession>
<dbReference type="InterPro" id="IPR036291">
    <property type="entry name" value="NAD(P)-bd_dom_sf"/>
</dbReference>
<dbReference type="InterPro" id="IPR036736">
    <property type="entry name" value="ACP-like_sf"/>
</dbReference>
<dbReference type="SUPFAM" id="SSF56801">
    <property type="entry name" value="Acetyl-CoA synthetase-like"/>
    <property type="match status" value="1"/>
</dbReference>
<dbReference type="AlphaFoldDB" id="A0A0L0JTI1"/>
<dbReference type="GO" id="GO:0017000">
    <property type="term" value="P:antibiotic biosynthetic process"/>
    <property type="evidence" value="ECO:0007669"/>
    <property type="project" value="UniProtKB-ARBA"/>
</dbReference>
<comment type="caution">
    <text evidence="8">The sequence shown here is derived from an EMBL/GenBank/DDBJ whole genome shotgun (WGS) entry which is preliminary data.</text>
</comment>
<dbReference type="HAMAP" id="MF_02247">
    <property type="entry name" value="Carbox_acid_reduct"/>
    <property type="match status" value="1"/>
</dbReference>
<dbReference type="OrthoDB" id="2472181at2"/>
<dbReference type="Proteomes" id="UP000037151">
    <property type="component" value="Unassembled WGS sequence"/>
</dbReference>
<dbReference type="Pfam" id="PF07993">
    <property type="entry name" value="NAD_binding_4"/>
    <property type="match status" value="1"/>
</dbReference>
<feature type="binding site" evidence="6">
    <location>
        <position position="948"/>
    </location>
    <ligand>
        <name>NADP(+)</name>
        <dbReference type="ChEBI" id="CHEBI:58349"/>
    </ligand>
</feature>
<dbReference type="InterPro" id="IPR009081">
    <property type="entry name" value="PP-bd_ACP"/>
</dbReference>
<feature type="binding site" evidence="6">
    <location>
        <position position="428"/>
    </location>
    <ligand>
        <name>AMP</name>
        <dbReference type="ChEBI" id="CHEBI:456215"/>
    </ligand>
</feature>
<comment type="caution">
    <text evidence="6">Lacks conserved residue(s) required for the propagation of feature annotation.</text>
</comment>
<dbReference type="PATRIC" id="fig|42234.21.peg.6701"/>
<comment type="domain">
    <text evidence="6">The N-terminal domain likely catalyzes substrate activation by formation of an initial acyl-AMP intermediate, the central region contains the phosphopantetheine attachment site, and the C-terminal domain catalyzes the reduction by NADPH of the intermediate thioester formed from the attack of the phosphopantetheine thiol at the carbonyl carbon of acyl-AMP.</text>
</comment>
<dbReference type="SUPFAM" id="SSF51735">
    <property type="entry name" value="NAD(P)-binding Rossmann-fold domains"/>
    <property type="match status" value="1"/>
</dbReference>
<dbReference type="InterPro" id="IPR046407">
    <property type="entry name" value="CAR"/>
</dbReference>
<evidence type="ECO:0000256" key="6">
    <source>
        <dbReference type="HAMAP-Rule" id="MF_02247"/>
    </source>
</evidence>
<dbReference type="GO" id="GO:0004467">
    <property type="term" value="F:long-chain fatty acid-CoA ligase activity"/>
    <property type="evidence" value="ECO:0007669"/>
    <property type="project" value="UniProtKB-EC"/>
</dbReference>
<evidence type="ECO:0000256" key="1">
    <source>
        <dbReference type="ARBA" id="ARBA00022450"/>
    </source>
</evidence>
<dbReference type="PANTHER" id="PTHR43272">
    <property type="entry name" value="LONG-CHAIN-FATTY-ACID--COA LIGASE"/>
    <property type="match status" value="1"/>
</dbReference>
<dbReference type="InterPro" id="IPR020806">
    <property type="entry name" value="PKS_PP-bd"/>
</dbReference>
<feature type="binding site" evidence="6">
    <location>
        <position position="811"/>
    </location>
    <ligand>
        <name>NADP(+)</name>
        <dbReference type="ChEBI" id="CHEBI:58349"/>
    </ligand>
</feature>
<dbReference type="GO" id="GO:0050661">
    <property type="term" value="F:NADP binding"/>
    <property type="evidence" value="ECO:0007669"/>
    <property type="project" value="UniProtKB-UniRule"/>
</dbReference>
<keyword evidence="6" id="KW-0521">NADP</keyword>
<feature type="modified residue" description="O-(pantetheine 4'-phosphoryl)serine" evidence="6">
    <location>
        <position position="684"/>
    </location>
</feature>
<dbReference type="PROSITE" id="PS50075">
    <property type="entry name" value="CARRIER"/>
    <property type="match status" value="1"/>
</dbReference>
<feature type="binding site" evidence="6">
    <location>
        <position position="307"/>
    </location>
    <ligand>
        <name>AMP</name>
        <dbReference type="ChEBI" id="CHEBI:456215"/>
    </ligand>
</feature>
<name>A0A0L0JTI1_9ACTN</name>
<keyword evidence="4 6" id="KW-0067">ATP-binding</keyword>
<dbReference type="Gene3D" id="3.30.300.30">
    <property type="match status" value="1"/>
</dbReference>
<evidence type="ECO:0000256" key="2">
    <source>
        <dbReference type="ARBA" id="ARBA00022553"/>
    </source>
</evidence>
<dbReference type="CDD" id="cd05235">
    <property type="entry name" value="SDR_e1"/>
    <property type="match status" value="1"/>
</dbReference>
<keyword evidence="2 6" id="KW-0597">Phosphoprotein</keyword>
<feature type="binding site" evidence="6">
    <location>
        <begin position="513"/>
        <end position="516"/>
    </location>
    <ligand>
        <name>AMP</name>
        <dbReference type="ChEBI" id="CHEBI:456215"/>
    </ligand>
</feature>
<comment type="similarity">
    <text evidence="6">Belongs to the ATP-dependent AMP-binding enzyme family. Carboxylic acid reductase subfamily.</text>
</comment>
<evidence type="ECO:0000313" key="9">
    <source>
        <dbReference type="Proteomes" id="UP000037151"/>
    </source>
</evidence>
<proteinExistence type="inferred from homology"/>